<dbReference type="Pfam" id="PF00588">
    <property type="entry name" value="SpoU_methylase"/>
    <property type="match status" value="1"/>
</dbReference>
<proteinExistence type="predicted"/>
<evidence type="ECO:0000256" key="2">
    <source>
        <dbReference type="ARBA" id="ARBA00022679"/>
    </source>
</evidence>
<protein>
    <recommendedName>
        <fullName evidence="6">RNA 2-O ribose methyltransferase substrate binding domain-containing protein</fullName>
    </recommendedName>
</protein>
<dbReference type="InterPro" id="IPR029064">
    <property type="entry name" value="Ribosomal_eL30-like_sf"/>
</dbReference>
<evidence type="ECO:0000313" key="5">
    <source>
        <dbReference type="EMBL" id="GAI87622.1"/>
    </source>
</evidence>
<evidence type="ECO:0000259" key="3">
    <source>
        <dbReference type="Pfam" id="PF00005"/>
    </source>
</evidence>
<feature type="non-terminal residue" evidence="5">
    <location>
        <position position="265"/>
    </location>
</feature>
<evidence type="ECO:0000259" key="4">
    <source>
        <dbReference type="Pfam" id="PF00588"/>
    </source>
</evidence>
<dbReference type="InterPro" id="IPR051259">
    <property type="entry name" value="rRNA_Methyltransferase"/>
</dbReference>
<organism evidence="5">
    <name type="scientific">marine sediment metagenome</name>
    <dbReference type="NCBI Taxonomy" id="412755"/>
    <lineage>
        <taxon>unclassified sequences</taxon>
        <taxon>metagenomes</taxon>
        <taxon>ecological metagenomes</taxon>
    </lineage>
</organism>
<feature type="domain" description="ABC transporter" evidence="3">
    <location>
        <begin position="3"/>
        <end position="54"/>
    </location>
</feature>
<dbReference type="CDD" id="cd18095">
    <property type="entry name" value="SpoU-like_rRNA-MTase"/>
    <property type="match status" value="1"/>
</dbReference>
<dbReference type="Gene3D" id="3.40.50.300">
    <property type="entry name" value="P-loop containing nucleotide triphosphate hydrolases"/>
    <property type="match status" value="1"/>
</dbReference>
<name>X1S3L1_9ZZZZ</name>
<evidence type="ECO:0000256" key="1">
    <source>
        <dbReference type="ARBA" id="ARBA00022603"/>
    </source>
</evidence>
<dbReference type="GO" id="GO:0003723">
    <property type="term" value="F:RNA binding"/>
    <property type="evidence" value="ECO:0007669"/>
    <property type="project" value="InterPro"/>
</dbReference>
<dbReference type="SUPFAM" id="SSF75217">
    <property type="entry name" value="alpha/beta knot"/>
    <property type="match status" value="1"/>
</dbReference>
<dbReference type="SUPFAM" id="SSF55315">
    <property type="entry name" value="L30e-like"/>
    <property type="match status" value="1"/>
</dbReference>
<dbReference type="GO" id="GO:0005524">
    <property type="term" value="F:ATP binding"/>
    <property type="evidence" value="ECO:0007669"/>
    <property type="project" value="InterPro"/>
</dbReference>
<dbReference type="EMBL" id="BARW01008844">
    <property type="protein sequence ID" value="GAI87622.1"/>
    <property type="molecule type" value="Genomic_DNA"/>
</dbReference>
<keyword evidence="2" id="KW-0808">Transferase</keyword>
<dbReference type="InterPro" id="IPR027417">
    <property type="entry name" value="P-loop_NTPase"/>
</dbReference>
<dbReference type="InterPro" id="IPR001537">
    <property type="entry name" value="SpoU_MeTrfase"/>
</dbReference>
<dbReference type="GO" id="GO:0008173">
    <property type="term" value="F:RNA methyltransferase activity"/>
    <property type="evidence" value="ECO:0007669"/>
    <property type="project" value="InterPro"/>
</dbReference>
<dbReference type="InterPro" id="IPR029026">
    <property type="entry name" value="tRNA_m1G_MTases_N"/>
</dbReference>
<dbReference type="PANTHER" id="PTHR43191">
    <property type="entry name" value="RRNA METHYLTRANSFERASE 3"/>
    <property type="match status" value="1"/>
</dbReference>
<dbReference type="GO" id="GO:0016887">
    <property type="term" value="F:ATP hydrolysis activity"/>
    <property type="evidence" value="ECO:0007669"/>
    <property type="project" value="InterPro"/>
</dbReference>
<dbReference type="Gene3D" id="3.30.1330.30">
    <property type="match status" value="1"/>
</dbReference>
<evidence type="ECO:0008006" key="6">
    <source>
        <dbReference type="Google" id="ProtNLM"/>
    </source>
</evidence>
<dbReference type="InterPro" id="IPR029028">
    <property type="entry name" value="Alpha/beta_knot_MTases"/>
</dbReference>
<dbReference type="Pfam" id="PF00005">
    <property type="entry name" value="ABC_tran"/>
    <property type="match status" value="1"/>
</dbReference>
<dbReference type="GO" id="GO:0032259">
    <property type="term" value="P:methylation"/>
    <property type="evidence" value="ECO:0007669"/>
    <property type="project" value="UniProtKB-KW"/>
</dbReference>
<keyword evidence="1" id="KW-0489">Methyltransferase</keyword>
<dbReference type="InterPro" id="IPR003439">
    <property type="entry name" value="ABC_transporter-like_ATP-bd"/>
</dbReference>
<dbReference type="PANTHER" id="PTHR43191:SF2">
    <property type="entry name" value="RRNA METHYLTRANSFERASE 3, MITOCHONDRIAL"/>
    <property type="match status" value="1"/>
</dbReference>
<sequence>MNEECEKAVTGLGVRVRSPNEFVSILSGGERQAISIGRAMHFKVKLLILDEPLAALSVRETREVLRQVEKARESGVSVIFITHNVYHVYPVAERFVMLDRGVKIKYLIINETAENVPKINQGCQVLRLSNNLFKKVSDTVSPQGIIAVAEQIEISLTDIILDATPLVVVLNGLQDPGNLGTIIRTSAAAGATAVLLTEGTVDLYSPKVIRSTMGSLFQVPIINGLDDDEAVKWLNYNSINIIVADLDGEEYYYSANLKEPFALVI</sequence>
<comment type="caution">
    <text evidence="5">The sequence shown here is derived from an EMBL/GenBank/DDBJ whole genome shotgun (WGS) entry which is preliminary data.</text>
</comment>
<feature type="domain" description="tRNA/rRNA methyltransferase SpoU type" evidence="4">
    <location>
        <begin position="166"/>
        <end position="265"/>
    </location>
</feature>
<reference evidence="5" key="1">
    <citation type="journal article" date="2014" name="Front. Microbiol.">
        <title>High frequency of phylogenetically diverse reductive dehalogenase-homologous genes in deep subseafloor sedimentary metagenomes.</title>
        <authorList>
            <person name="Kawai M."/>
            <person name="Futagami T."/>
            <person name="Toyoda A."/>
            <person name="Takaki Y."/>
            <person name="Nishi S."/>
            <person name="Hori S."/>
            <person name="Arai W."/>
            <person name="Tsubouchi T."/>
            <person name="Morono Y."/>
            <person name="Uchiyama I."/>
            <person name="Ito T."/>
            <person name="Fujiyama A."/>
            <person name="Inagaki F."/>
            <person name="Takami H."/>
        </authorList>
    </citation>
    <scope>NUCLEOTIDE SEQUENCE</scope>
    <source>
        <strain evidence="5">Expedition CK06-06</strain>
    </source>
</reference>
<dbReference type="AlphaFoldDB" id="X1S3L1"/>
<gene>
    <name evidence="5" type="ORF">S12H4_17986</name>
</gene>
<dbReference type="SUPFAM" id="SSF52540">
    <property type="entry name" value="P-loop containing nucleoside triphosphate hydrolases"/>
    <property type="match status" value="1"/>
</dbReference>
<dbReference type="Gene3D" id="3.40.1280.10">
    <property type="match status" value="1"/>
</dbReference>
<accession>X1S3L1</accession>
<dbReference type="GO" id="GO:0006396">
    <property type="term" value="P:RNA processing"/>
    <property type="evidence" value="ECO:0007669"/>
    <property type="project" value="InterPro"/>
</dbReference>